<dbReference type="GO" id="GO:0016042">
    <property type="term" value="P:lipid catabolic process"/>
    <property type="evidence" value="ECO:0007669"/>
    <property type="project" value="UniProtKB-KW"/>
</dbReference>
<dbReference type="Proteomes" id="UP001157418">
    <property type="component" value="Unassembled WGS sequence"/>
</dbReference>
<evidence type="ECO:0000313" key="10">
    <source>
        <dbReference type="Proteomes" id="UP001157418"/>
    </source>
</evidence>
<organism evidence="9 10">
    <name type="scientific">Lactuca virosa</name>
    <dbReference type="NCBI Taxonomy" id="75947"/>
    <lineage>
        <taxon>Eukaryota</taxon>
        <taxon>Viridiplantae</taxon>
        <taxon>Streptophyta</taxon>
        <taxon>Embryophyta</taxon>
        <taxon>Tracheophyta</taxon>
        <taxon>Spermatophyta</taxon>
        <taxon>Magnoliopsida</taxon>
        <taxon>eudicotyledons</taxon>
        <taxon>Gunneridae</taxon>
        <taxon>Pentapetalae</taxon>
        <taxon>asterids</taxon>
        <taxon>campanulids</taxon>
        <taxon>Asterales</taxon>
        <taxon>Asteraceae</taxon>
        <taxon>Cichorioideae</taxon>
        <taxon>Cichorieae</taxon>
        <taxon>Lactucinae</taxon>
        <taxon>Lactuca</taxon>
    </lineage>
</organism>
<evidence type="ECO:0000256" key="1">
    <source>
        <dbReference type="ARBA" id="ARBA00004613"/>
    </source>
</evidence>
<evidence type="ECO:0000313" key="9">
    <source>
        <dbReference type="EMBL" id="CAH1415998.1"/>
    </source>
</evidence>
<keyword evidence="8" id="KW-0812">Transmembrane</keyword>
<gene>
    <name evidence="9" type="ORF">LVIROSA_LOCUS3803</name>
</gene>
<keyword evidence="6" id="KW-0442">Lipid degradation</keyword>
<keyword evidence="7" id="KW-0443">Lipid metabolism</keyword>
<feature type="transmembrane region" description="Helical" evidence="8">
    <location>
        <begin position="7"/>
        <end position="23"/>
    </location>
</feature>
<dbReference type="InterPro" id="IPR036514">
    <property type="entry name" value="SGNH_hydro_sf"/>
</dbReference>
<comment type="caution">
    <text evidence="9">The sequence shown here is derived from an EMBL/GenBank/DDBJ whole genome shotgun (WGS) entry which is preliminary data.</text>
</comment>
<dbReference type="Gene3D" id="3.40.50.1110">
    <property type="entry name" value="SGNH hydrolase"/>
    <property type="match status" value="1"/>
</dbReference>
<evidence type="ECO:0000256" key="4">
    <source>
        <dbReference type="ARBA" id="ARBA00022729"/>
    </source>
</evidence>
<keyword evidence="8" id="KW-0472">Membrane</keyword>
<protein>
    <submittedName>
        <fullName evidence="9">Uncharacterized protein</fullName>
    </submittedName>
</protein>
<dbReference type="PANTHER" id="PTHR45650">
    <property type="entry name" value="GDSL-LIKE LIPASE/ACYLHYDROLASE-RELATED"/>
    <property type="match status" value="1"/>
</dbReference>
<keyword evidence="3" id="KW-0964">Secreted</keyword>
<dbReference type="GO" id="GO:0005576">
    <property type="term" value="C:extracellular region"/>
    <property type="evidence" value="ECO:0007669"/>
    <property type="project" value="UniProtKB-SubCell"/>
</dbReference>
<evidence type="ECO:0000256" key="7">
    <source>
        <dbReference type="ARBA" id="ARBA00023098"/>
    </source>
</evidence>
<sequence>MASEPGVLFWILVLHVQIFVVIGNPRVPCLFIFGDSLVDNGNNNDLETQAKANYKPYGIDFPEGVSGRFTNGRTIADMIGHLLGFKNFVPPHATVKDEEISTGVNYGSGSAGIRDESGMHLGDRLSLGTQIRNHKAIISRITNLQNNKTLTDEHLKRCIYLSNIGSNDYINNFLIPELYPQSHKYSSDEYAAILVRQYSQHLTTLYNMGARKVAVFGLGQIGCALEVIARLKPAVDKLNNDFPDSRFTFINVTSILAPQGGVQFPNIPCCKVRPDGQCIPDTDPCPNRGLSVYYDGFHPTEVANTVLATRSYTALSALDASPYDIAHLSQVAD</sequence>
<evidence type="ECO:0000256" key="6">
    <source>
        <dbReference type="ARBA" id="ARBA00022963"/>
    </source>
</evidence>
<dbReference type="InterPro" id="IPR001087">
    <property type="entry name" value="GDSL"/>
</dbReference>
<evidence type="ECO:0000256" key="5">
    <source>
        <dbReference type="ARBA" id="ARBA00022801"/>
    </source>
</evidence>
<accession>A0AAU9LU91</accession>
<keyword evidence="4" id="KW-0732">Signal</keyword>
<evidence type="ECO:0000256" key="3">
    <source>
        <dbReference type="ARBA" id="ARBA00022525"/>
    </source>
</evidence>
<reference evidence="9 10" key="1">
    <citation type="submission" date="2022-01" db="EMBL/GenBank/DDBJ databases">
        <authorList>
            <person name="Xiong W."/>
            <person name="Schranz E."/>
        </authorList>
    </citation>
    <scope>NUCLEOTIDE SEQUENCE [LARGE SCALE GENOMIC DNA]</scope>
</reference>
<keyword evidence="8" id="KW-1133">Transmembrane helix</keyword>
<dbReference type="PANTHER" id="PTHR45650:SF9">
    <property type="entry name" value="SGNH HYDROLASE-TYPE ESTERASE DOMAIN-CONTAINING PROTEIN"/>
    <property type="match status" value="1"/>
</dbReference>
<evidence type="ECO:0000256" key="8">
    <source>
        <dbReference type="SAM" id="Phobius"/>
    </source>
</evidence>
<comment type="similarity">
    <text evidence="2">Belongs to the 'GDSL' lipolytic enzyme family.</text>
</comment>
<dbReference type="InterPro" id="IPR051238">
    <property type="entry name" value="GDSL_esterase/lipase"/>
</dbReference>
<dbReference type="GO" id="GO:0016788">
    <property type="term" value="F:hydrolase activity, acting on ester bonds"/>
    <property type="evidence" value="ECO:0007669"/>
    <property type="project" value="InterPro"/>
</dbReference>
<dbReference type="Pfam" id="PF00657">
    <property type="entry name" value="Lipase_GDSL"/>
    <property type="match status" value="1"/>
</dbReference>
<keyword evidence="10" id="KW-1185">Reference proteome</keyword>
<dbReference type="EMBL" id="CAKMRJ010000002">
    <property type="protein sequence ID" value="CAH1415998.1"/>
    <property type="molecule type" value="Genomic_DNA"/>
</dbReference>
<dbReference type="AlphaFoldDB" id="A0AAU9LU91"/>
<keyword evidence="5" id="KW-0378">Hydrolase</keyword>
<proteinExistence type="inferred from homology"/>
<evidence type="ECO:0000256" key="2">
    <source>
        <dbReference type="ARBA" id="ARBA00008668"/>
    </source>
</evidence>
<comment type="subcellular location">
    <subcellularLocation>
        <location evidence="1">Secreted</location>
    </subcellularLocation>
</comment>
<name>A0AAU9LU91_9ASTR</name>